<feature type="transmembrane region" description="Helical" evidence="12">
    <location>
        <begin position="77"/>
        <end position="98"/>
    </location>
</feature>
<keyword evidence="15" id="KW-1185">Reference proteome</keyword>
<dbReference type="GO" id="GO:0016020">
    <property type="term" value="C:membrane"/>
    <property type="evidence" value="ECO:0007669"/>
    <property type="project" value="UniProtKB-SubCell"/>
</dbReference>
<dbReference type="Pfam" id="PF02163">
    <property type="entry name" value="Peptidase_M50"/>
    <property type="match status" value="2"/>
</dbReference>
<feature type="transmembrane region" description="Helical" evidence="12">
    <location>
        <begin position="219"/>
        <end position="238"/>
    </location>
</feature>
<proteinExistence type="inferred from homology"/>
<keyword evidence="9 12" id="KW-1133">Transmembrane helix</keyword>
<keyword evidence="5 12" id="KW-0812">Transmembrane</keyword>
<comment type="caution">
    <text evidence="14">The sequence shown here is derived from an EMBL/GenBank/DDBJ whole genome shotgun (WGS) entry which is preliminary data.</text>
</comment>
<dbReference type="PANTHER" id="PTHR39188:SF3">
    <property type="entry name" value="STAGE IV SPORULATION PROTEIN FB"/>
    <property type="match status" value="1"/>
</dbReference>
<comment type="cofactor">
    <cofactor evidence="1">
        <name>Zn(2+)</name>
        <dbReference type="ChEBI" id="CHEBI:29105"/>
    </cofactor>
</comment>
<name>A0A556QNV1_9BACT</name>
<dbReference type="GO" id="GO:0008237">
    <property type="term" value="F:metallopeptidase activity"/>
    <property type="evidence" value="ECO:0007669"/>
    <property type="project" value="UniProtKB-KW"/>
</dbReference>
<evidence type="ECO:0000256" key="5">
    <source>
        <dbReference type="ARBA" id="ARBA00022692"/>
    </source>
</evidence>
<evidence type="ECO:0000256" key="2">
    <source>
        <dbReference type="ARBA" id="ARBA00004141"/>
    </source>
</evidence>
<evidence type="ECO:0000313" key="15">
    <source>
        <dbReference type="Proteomes" id="UP000315648"/>
    </source>
</evidence>
<dbReference type="InterPro" id="IPR008915">
    <property type="entry name" value="Peptidase_M50"/>
</dbReference>
<evidence type="ECO:0000313" key="14">
    <source>
        <dbReference type="EMBL" id="TSJ78299.1"/>
    </source>
</evidence>
<evidence type="ECO:0000256" key="7">
    <source>
        <dbReference type="ARBA" id="ARBA00022801"/>
    </source>
</evidence>
<evidence type="ECO:0000256" key="11">
    <source>
        <dbReference type="ARBA" id="ARBA00023136"/>
    </source>
</evidence>
<sequence>MTRMVGGLVARSVMGTSGSGLGSPDKHAGESRERVFTTYPMLRWSMNLFRIRGIQLSVHASFFLLLAYVAWQGWTAAAWQGAAWLTLGTVVMFVCVTLHELGHAAAARYFGIRVPRILLLPIGGMAEMESIPRRPREEIIIALAGPAVNYLIIGVLLIFVRFPEGWNWAYFELSLPGLGRYLVLVNLILGVFNLLPAFPMDGGRVLRALLAMRFPYLRATQIAAHAGKVVALAGAAYLVFYWKNYPACVLFGFIIFAGHRELQAVARKEKEAAHWRMIEARFNQPTVVTVTPIDEVPPRAI</sequence>
<evidence type="ECO:0000256" key="1">
    <source>
        <dbReference type="ARBA" id="ARBA00001947"/>
    </source>
</evidence>
<keyword evidence="6" id="KW-0479">Metal-binding</keyword>
<keyword evidence="7" id="KW-0378">Hydrolase</keyword>
<evidence type="ECO:0000256" key="10">
    <source>
        <dbReference type="ARBA" id="ARBA00023049"/>
    </source>
</evidence>
<dbReference type="PANTHER" id="PTHR39188">
    <property type="entry name" value="MEMBRANE-ASSOCIATED ZINC METALLOPROTEASE M50B"/>
    <property type="match status" value="1"/>
</dbReference>
<keyword evidence="4 14" id="KW-0645">Protease</keyword>
<evidence type="ECO:0000256" key="8">
    <source>
        <dbReference type="ARBA" id="ARBA00022833"/>
    </source>
</evidence>
<evidence type="ECO:0000256" key="12">
    <source>
        <dbReference type="SAM" id="Phobius"/>
    </source>
</evidence>
<dbReference type="Proteomes" id="UP000315648">
    <property type="component" value="Unassembled WGS sequence"/>
</dbReference>
<organism evidence="14 15">
    <name type="scientific">Rariglobus hedericola</name>
    <dbReference type="NCBI Taxonomy" id="2597822"/>
    <lineage>
        <taxon>Bacteria</taxon>
        <taxon>Pseudomonadati</taxon>
        <taxon>Verrucomicrobiota</taxon>
        <taxon>Opitutia</taxon>
        <taxon>Opitutales</taxon>
        <taxon>Opitutaceae</taxon>
        <taxon>Rariglobus</taxon>
    </lineage>
</organism>
<evidence type="ECO:0000259" key="13">
    <source>
        <dbReference type="Pfam" id="PF02163"/>
    </source>
</evidence>
<feature type="domain" description="Peptidase M50" evidence="13">
    <location>
        <begin position="89"/>
        <end position="160"/>
    </location>
</feature>
<dbReference type="GO" id="GO:0046872">
    <property type="term" value="F:metal ion binding"/>
    <property type="evidence" value="ECO:0007669"/>
    <property type="project" value="UniProtKB-KW"/>
</dbReference>
<protein>
    <submittedName>
        <fullName evidence="14">Site-2 protease family protein</fullName>
    </submittedName>
</protein>
<feature type="transmembrane region" description="Helical" evidence="12">
    <location>
        <begin position="139"/>
        <end position="160"/>
    </location>
</feature>
<comment type="subcellular location">
    <subcellularLocation>
        <location evidence="2">Membrane</location>
        <topology evidence="2">Multi-pass membrane protein</topology>
    </subcellularLocation>
</comment>
<feature type="domain" description="Peptidase M50" evidence="13">
    <location>
        <begin position="181"/>
        <end position="232"/>
    </location>
</feature>
<evidence type="ECO:0000256" key="4">
    <source>
        <dbReference type="ARBA" id="ARBA00022670"/>
    </source>
</evidence>
<dbReference type="CDD" id="cd06164">
    <property type="entry name" value="S2P-M50_SpoIVFB_CBS"/>
    <property type="match status" value="1"/>
</dbReference>
<dbReference type="GO" id="GO:0006508">
    <property type="term" value="P:proteolysis"/>
    <property type="evidence" value="ECO:0007669"/>
    <property type="project" value="UniProtKB-KW"/>
</dbReference>
<feature type="transmembrane region" description="Helical" evidence="12">
    <location>
        <begin position="180"/>
        <end position="198"/>
    </location>
</feature>
<evidence type="ECO:0000256" key="3">
    <source>
        <dbReference type="ARBA" id="ARBA00007931"/>
    </source>
</evidence>
<reference evidence="14 15" key="1">
    <citation type="submission" date="2019-07" db="EMBL/GenBank/DDBJ databases">
        <title>Description of 53C-WASEF.</title>
        <authorList>
            <person name="Pitt A."/>
            <person name="Hahn M.W."/>
        </authorList>
    </citation>
    <scope>NUCLEOTIDE SEQUENCE [LARGE SCALE GENOMIC DNA]</scope>
    <source>
        <strain evidence="14 15">53C-WASEF</strain>
    </source>
</reference>
<dbReference type="AlphaFoldDB" id="A0A556QNV1"/>
<keyword evidence="11 12" id="KW-0472">Membrane</keyword>
<dbReference type="OrthoDB" id="9800627at2"/>
<keyword evidence="10" id="KW-0482">Metalloprotease</keyword>
<comment type="similarity">
    <text evidence="3">Belongs to the peptidase M50B family.</text>
</comment>
<evidence type="ECO:0000256" key="9">
    <source>
        <dbReference type="ARBA" id="ARBA00022989"/>
    </source>
</evidence>
<gene>
    <name evidence="14" type="ORF">FPL22_03050</name>
</gene>
<dbReference type="EMBL" id="VMBG01000001">
    <property type="protein sequence ID" value="TSJ78299.1"/>
    <property type="molecule type" value="Genomic_DNA"/>
</dbReference>
<feature type="transmembrane region" description="Helical" evidence="12">
    <location>
        <begin position="51"/>
        <end position="71"/>
    </location>
</feature>
<keyword evidence="8" id="KW-0862">Zinc</keyword>
<accession>A0A556QNV1</accession>
<evidence type="ECO:0000256" key="6">
    <source>
        <dbReference type="ARBA" id="ARBA00022723"/>
    </source>
</evidence>